<dbReference type="EMBL" id="FN648774">
    <property type="protein sequence ID" value="CBN74857.1"/>
    <property type="molecule type" value="Genomic_DNA"/>
</dbReference>
<protein>
    <submittedName>
        <fullName evidence="4">Uncharacterized protein</fullName>
    </submittedName>
</protein>
<evidence type="ECO:0000256" key="2">
    <source>
        <dbReference type="SAM" id="MobiDB-lite"/>
    </source>
</evidence>
<dbReference type="InParanoid" id="D8LPW5"/>
<evidence type="ECO:0000256" key="3">
    <source>
        <dbReference type="SAM" id="SignalP"/>
    </source>
</evidence>
<evidence type="ECO:0000313" key="5">
    <source>
        <dbReference type="Proteomes" id="UP000002630"/>
    </source>
</evidence>
<proteinExistence type="predicted"/>
<evidence type="ECO:0000256" key="1">
    <source>
        <dbReference type="ARBA" id="ARBA00023078"/>
    </source>
</evidence>
<feature type="region of interest" description="Disordered" evidence="2">
    <location>
        <begin position="58"/>
        <end position="86"/>
    </location>
</feature>
<gene>
    <name evidence="4" type="ORF">Esi_0056_0015</name>
</gene>
<dbReference type="Gene3D" id="1.20.120.290">
    <property type="entry name" value="Oxygen-evolving enhancer protein 3 (PsbQ), four-helix up-down bundle"/>
    <property type="match status" value="1"/>
</dbReference>
<dbReference type="EMBL" id="FN649735">
    <property type="protein sequence ID" value="CBN74857.1"/>
    <property type="molecule type" value="Genomic_DNA"/>
</dbReference>
<accession>D8LPW5</accession>
<dbReference type="Proteomes" id="UP000002630">
    <property type="component" value="Linkage Group LG10"/>
</dbReference>
<keyword evidence="1" id="KW-0793">Thylakoid</keyword>
<keyword evidence="5" id="KW-1185">Reference proteome</keyword>
<name>D8LPW5_ECTSI</name>
<sequence length="245" mass="25579">MKLGNSSAAASSLVFLLRLATSGVHSFVLHPHAIASAAPAKCGAISFVRKQHAPAARAAAAGVGPDPSCRSRATRMTTGALPSDGGGMSRGQWAGRMLGAAITGAVAVSQGPEFASAEVGVGEGGLPDGARQFSNLVKVQKDWAALGKSIERQGADVTADEWKNVALFLRKVYQLGGELEYLAGTFPPDKKKSALALVRSIQKEVQAADVPAREKDAAAFMKAQASVQKKFEDFMELFNDVPSEL</sequence>
<organism evidence="4 5">
    <name type="scientific">Ectocarpus siliculosus</name>
    <name type="common">Brown alga</name>
    <name type="synonym">Conferva siliculosa</name>
    <dbReference type="NCBI Taxonomy" id="2880"/>
    <lineage>
        <taxon>Eukaryota</taxon>
        <taxon>Sar</taxon>
        <taxon>Stramenopiles</taxon>
        <taxon>Ochrophyta</taxon>
        <taxon>PX clade</taxon>
        <taxon>Phaeophyceae</taxon>
        <taxon>Ectocarpales</taxon>
        <taxon>Ectocarpaceae</taxon>
        <taxon>Ectocarpus</taxon>
    </lineage>
</organism>
<keyword evidence="3" id="KW-0732">Signal</keyword>
<dbReference type="SUPFAM" id="SSF101112">
    <property type="entry name" value="Oxygen-evolving enhancer protein 3"/>
    <property type="match status" value="1"/>
</dbReference>
<feature type="signal peptide" evidence="3">
    <location>
        <begin position="1"/>
        <end position="26"/>
    </location>
</feature>
<reference evidence="4 5" key="1">
    <citation type="journal article" date="2010" name="Nature">
        <title>The Ectocarpus genome and the independent evolution of multicellularity in brown algae.</title>
        <authorList>
            <person name="Cock J.M."/>
            <person name="Sterck L."/>
            <person name="Rouze P."/>
            <person name="Scornet D."/>
            <person name="Allen A.E."/>
            <person name="Amoutzias G."/>
            <person name="Anthouard V."/>
            <person name="Artiguenave F."/>
            <person name="Aury J.M."/>
            <person name="Badger J.H."/>
            <person name="Beszteri B."/>
            <person name="Billiau K."/>
            <person name="Bonnet E."/>
            <person name="Bothwell J.H."/>
            <person name="Bowler C."/>
            <person name="Boyen C."/>
            <person name="Brownlee C."/>
            <person name="Carrano C.J."/>
            <person name="Charrier B."/>
            <person name="Cho G.Y."/>
            <person name="Coelho S.M."/>
            <person name="Collen J."/>
            <person name="Corre E."/>
            <person name="Da Silva C."/>
            <person name="Delage L."/>
            <person name="Delaroque N."/>
            <person name="Dittami S.M."/>
            <person name="Doulbeau S."/>
            <person name="Elias M."/>
            <person name="Farnham G."/>
            <person name="Gachon C.M."/>
            <person name="Gschloessl B."/>
            <person name="Heesch S."/>
            <person name="Jabbari K."/>
            <person name="Jubin C."/>
            <person name="Kawai H."/>
            <person name="Kimura K."/>
            <person name="Kloareg B."/>
            <person name="Kupper F.C."/>
            <person name="Lang D."/>
            <person name="Le Bail A."/>
            <person name="Leblanc C."/>
            <person name="Lerouge P."/>
            <person name="Lohr M."/>
            <person name="Lopez P.J."/>
            <person name="Martens C."/>
            <person name="Maumus F."/>
            <person name="Michel G."/>
            <person name="Miranda-Saavedra D."/>
            <person name="Morales J."/>
            <person name="Moreau H."/>
            <person name="Motomura T."/>
            <person name="Nagasato C."/>
            <person name="Napoli C.A."/>
            <person name="Nelson D.R."/>
            <person name="Nyvall-Collen P."/>
            <person name="Peters A.F."/>
            <person name="Pommier C."/>
            <person name="Potin P."/>
            <person name="Poulain J."/>
            <person name="Quesneville H."/>
            <person name="Read B."/>
            <person name="Rensing S.A."/>
            <person name="Ritter A."/>
            <person name="Rousvoal S."/>
            <person name="Samanta M."/>
            <person name="Samson G."/>
            <person name="Schroeder D.C."/>
            <person name="Segurens B."/>
            <person name="Strittmatter M."/>
            <person name="Tonon T."/>
            <person name="Tregear J.W."/>
            <person name="Valentin K."/>
            <person name="von Dassow P."/>
            <person name="Yamagishi T."/>
            <person name="Van de Peer Y."/>
            <person name="Wincker P."/>
        </authorList>
    </citation>
    <scope>NUCLEOTIDE SEQUENCE [LARGE SCALE GENOMIC DNA]</scope>
    <source>
        <strain evidence="5">Ec32 / CCAP1310/4</strain>
    </source>
</reference>
<feature type="chain" id="PRO_5003117411" evidence="3">
    <location>
        <begin position="27"/>
        <end position="245"/>
    </location>
</feature>
<dbReference type="AlphaFoldDB" id="D8LPW5"/>
<dbReference type="eggNOG" id="ENOG502S9JQ">
    <property type="taxonomic scope" value="Eukaryota"/>
</dbReference>
<dbReference type="InterPro" id="IPR023222">
    <property type="entry name" value="PsbQ-like_dom_sf"/>
</dbReference>
<evidence type="ECO:0000313" key="4">
    <source>
        <dbReference type="EMBL" id="CBN74857.1"/>
    </source>
</evidence>
<dbReference type="OrthoDB" id="205132at2759"/>